<dbReference type="SMART" id="SM00338">
    <property type="entry name" value="BRLZ"/>
    <property type="match status" value="1"/>
</dbReference>
<feature type="compositionally biased region" description="Low complexity" evidence="6">
    <location>
        <begin position="42"/>
        <end position="65"/>
    </location>
</feature>
<reference evidence="9" key="1">
    <citation type="journal article" date="2016" name="Nat. Commun.">
        <title>The Gonium pectorale genome demonstrates co-option of cell cycle regulation during the evolution of multicellularity.</title>
        <authorList>
            <person name="Hanschen E.R."/>
            <person name="Marriage T.N."/>
            <person name="Ferris P.J."/>
            <person name="Hamaji T."/>
            <person name="Toyoda A."/>
            <person name="Fujiyama A."/>
            <person name="Neme R."/>
            <person name="Noguchi H."/>
            <person name="Minakuchi Y."/>
            <person name="Suzuki M."/>
            <person name="Kawai-Toyooka H."/>
            <person name="Smith D.R."/>
            <person name="Sparks H."/>
            <person name="Anderson J."/>
            <person name="Bakaric R."/>
            <person name="Luria V."/>
            <person name="Karger A."/>
            <person name="Kirschner M.W."/>
            <person name="Durand P.M."/>
            <person name="Michod R.E."/>
            <person name="Nozaki H."/>
            <person name="Olson B.J."/>
        </authorList>
    </citation>
    <scope>NUCLEOTIDE SEQUENCE [LARGE SCALE GENOMIC DNA]</scope>
    <source>
        <strain evidence="9">NIES-2863</strain>
    </source>
</reference>
<dbReference type="PANTHER" id="PTHR13690">
    <property type="entry name" value="TRANSCRIPTION FACTOR POSF21-RELATED"/>
    <property type="match status" value="1"/>
</dbReference>
<keyword evidence="3" id="KW-0238">DNA-binding</keyword>
<dbReference type="PANTHER" id="PTHR13690:SF124">
    <property type="entry name" value="TRANSCRIPTION FACTOR RF2A"/>
    <property type="match status" value="1"/>
</dbReference>
<evidence type="ECO:0000313" key="9">
    <source>
        <dbReference type="Proteomes" id="UP000075714"/>
    </source>
</evidence>
<feature type="domain" description="BZIP" evidence="7">
    <location>
        <begin position="104"/>
        <end position="167"/>
    </location>
</feature>
<name>A0A150GEW6_GONPE</name>
<dbReference type="EMBL" id="LSYV01000031">
    <property type="protein sequence ID" value="KXZ48115.1"/>
    <property type="molecule type" value="Genomic_DNA"/>
</dbReference>
<comment type="subcellular location">
    <subcellularLocation>
        <location evidence="1">Nucleus</location>
    </subcellularLocation>
</comment>
<dbReference type="STRING" id="33097.A0A150GEW6"/>
<keyword evidence="9" id="KW-1185">Reference proteome</keyword>
<keyword evidence="2" id="KW-0805">Transcription regulation</keyword>
<feature type="compositionally biased region" description="Low complexity" evidence="6">
    <location>
        <begin position="1"/>
        <end position="15"/>
    </location>
</feature>
<evidence type="ECO:0000256" key="4">
    <source>
        <dbReference type="ARBA" id="ARBA00023163"/>
    </source>
</evidence>
<keyword evidence="4" id="KW-0804">Transcription</keyword>
<evidence type="ECO:0000256" key="3">
    <source>
        <dbReference type="ARBA" id="ARBA00023125"/>
    </source>
</evidence>
<evidence type="ECO:0000256" key="2">
    <source>
        <dbReference type="ARBA" id="ARBA00023015"/>
    </source>
</evidence>
<organism evidence="8 9">
    <name type="scientific">Gonium pectorale</name>
    <name type="common">Green alga</name>
    <dbReference type="NCBI Taxonomy" id="33097"/>
    <lineage>
        <taxon>Eukaryota</taxon>
        <taxon>Viridiplantae</taxon>
        <taxon>Chlorophyta</taxon>
        <taxon>core chlorophytes</taxon>
        <taxon>Chlorophyceae</taxon>
        <taxon>CS clade</taxon>
        <taxon>Chlamydomonadales</taxon>
        <taxon>Volvocaceae</taxon>
        <taxon>Gonium</taxon>
    </lineage>
</organism>
<proteinExistence type="predicted"/>
<comment type="caution">
    <text evidence="8">The sequence shown here is derived from an EMBL/GenBank/DDBJ whole genome shotgun (WGS) entry which is preliminary data.</text>
</comment>
<dbReference type="InterPro" id="IPR044759">
    <property type="entry name" value="bZIP_RF2"/>
</dbReference>
<dbReference type="CDD" id="cd14703">
    <property type="entry name" value="bZIP_plant_RF2"/>
    <property type="match status" value="1"/>
</dbReference>
<feature type="compositionally biased region" description="Gly residues" evidence="6">
    <location>
        <begin position="67"/>
        <end position="76"/>
    </location>
</feature>
<evidence type="ECO:0000256" key="5">
    <source>
        <dbReference type="ARBA" id="ARBA00023242"/>
    </source>
</evidence>
<dbReference type="Proteomes" id="UP000075714">
    <property type="component" value="Unassembled WGS sequence"/>
</dbReference>
<dbReference type="OrthoDB" id="1435597at2759"/>
<dbReference type="Pfam" id="PF07716">
    <property type="entry name" value="bZIP_2"/>
    <property type="match status" value="1"/>
</dbReference>
<dbReference type="GO" id="GO:0005634">
    <property type="term" value="C:nucleus"/>
    <property type="evidence" value="ECO:0007669"/>
    <property type="project" value="UniProtKB-SubCell"/>
</dbReference>
<dbReference type="GO" id="GO:0003700">
    <property type="term" value="F:DNA-binding transcription factor activity"/>
    <property type="evidence" value="ECO:0007669"/>
    <property type="project" value="InterPro"/>
</dbReference>
<sequence length="318" mass="33309">MGQFGLGLASSGSLSKHTSAGFGFPGGEVSQEAALPSQRPESGQGTAGAAAGSRSRSRSSRATSGVGDAGEGGEGGGRSKRESSAKDKQRGSNGKTSRELLLLDPKRVRRILANRMSAAKSKERKQQYTVQLTQMLDDSAAAREVLLRQEERLRRDSGALEAYLLETQREVTQLTAHLAAARQHGRLLMRQLQALRLEAQQDDAPPFVDLAAAEASAPPVRGWAELLTEALSKEDQEALNKAGMEPAGRQSLSLPGPMDVTRARAEAEALAAAELYGRAPASMRFVGMPGSGVEAIGLGLGASLVHGPAGAANEKYAA</sequence>
<dbReference type="GO" id="GO:0003677">
    <property type="term" value="F:DNA binding"/>
    <property type="evidence" value="ECO:0007669"/>
    <property type="project" value="UniProtKB-KW"/>
</dbReference>
<protein>
    <recommendedName>
        <fullName evidence="7">BZIP domain-containing protein</fullName>
    </recommendedName>
</protein>
<feature type="compositionally biased region" description="Basic and acidic residues" evidence="6">
    <location>
        <begin position="77"/>
        <end position="90"/>
    </location>
</feature>
<dbReference type="SUPFAM" id="SSF57959">
    <property type="entry name" value="Leucine zipper domain"/>
    <property type="match status" value="1"/>
</dbReference>
<dbReference type="InterPro" id="IPR046347">
    <property type="entry name" value="bZIP_sf"/>
</dbReference>
<dbReference type="AlphaFoldDB" id="A0A150GEW6"/>
<evidence type="ECO:0000259" key="7">
    <source>
        <dbReference type="PROSITE" id="PS50217"/>
    </source>
</evidence>
<accession>A0A150GEW6</accession>
<feature type="region of interest" description="Disordered" evidence="6">
    <location>
        <begin position="1"/>
        <end position="100"/>
    </location>
</feature>
<gene>
    <name evidence="8" type="ORF">GPECTOR_30g210</name>
</gene>
<keyword evidence="5" id="KW-0539">Nucleus</keyword>
<dbReference type="InterPro" id="IPR004827">
    <property type="entry name" value="bZIP"/>
</dbReference>
<evidence type="ECO:0000256" key="1">
    <source>
        <dbReference type="ARBA" id="ARBA00004123"/>
    </source>
</evidence>
<evidence type="ECO:0000313" key="8">
    <source>
        <dbReference type="EMBL" id="KXZ48115.1"/>
    </source>
</evidence>
<evidence type="ECO:0000256" key="6">
    <source>
        <dbReference type="SAM" id="MobiDB-lite"/>
    </source>
</evidence>
<dbReference type="PROSITE" id="PS50217">
    <property type="entry name" value="BZIP"/>
    <property type="match status" value="1"/>
</dbReference>